<evidence type="ECO:0000313" key="1">
    <source>
        <dbReference type="EMBL" id="CAB4769350.1"/>
    </source>
</evidence>
<proteinExistence type="predicted"/>
<dbReference type="AlphaFoldDB" id="A0A6J6ZTW3"/>
<reference evidence="2" key="1">
    <citation type="submission" date="2020-05" db="EMBL/GenBank/DDBJ databases">
        <authorList>
            <person name="Chiriac C."/>
            <person name="Salcher M."/>
            <person name="Ghai R."/>
            <person name="Kavagutti S V."/>
        </authorList>
    </citation>
    <scope>NUCLEOTIDE SEQUENCE</scope>
</reference>
<gene>
    <name evidence="1" type="ORF">UFOPK2754_03007</name>
    <name evidence="2" type="ORF">UFOPK3139_00888</name>
    <name evidence="3" type="ORF">UFOPK3543_03288</name>
</gene>
<evidence type="ECO:0000313" key="3">
    <source>
        <dbReference type="EMBL" id="CAB4941589.1"/>
    </source>
</evidence>
<dbReference type="EMBL" id="CAEZYR010000170">
    <property type="protein sequence ID" value="CAB4769350.1"/>
    <property type="molecule type" value="Genomic_DNA"/>
</dbReference>
<accession>A0A6J6ZTW3</accession>
<name>A0A6J6ZTW3_9ZZZZ</name>
<evidence type="ECO:0000313" key="2">
    <source>
        <dbReference type="EMBL" id="CAB4823968.1"/>
    </source>
</evidence>
<dbReference type="EMBL" id="CAFBMH010000241">
    <property type="protein sequence ID" value="CAB4941589.1"/>
    <property type="molecule type" value="Genomic_DNA"/>
</dbReference>
<sequence>MNHARIAAAALQFRLATLQDTLVDPTRFDIDGAAACAIACGDPEIDSAIRQLGNAWTRAGLDPARMCESWCALDGDRLLAAGGIGVIDALDDIIRGVNRRAVFT</sequence>
<organism evidence="2">
    <name type="scientific">freshwater metagenome</name>
    <dbReference type="NCBI Taxonomy" id="449393"/>
    <lineage>
        <taxon>unclassified sequences</taxon>
        <taxon>metagenomes</taxon>
        <taxon>ecological metagenomes</taxon>
    </lineage>
</organism>
<protein>
    <submittedName>
        <fullName evidence="2">Unannotated protein</fullName>
    </submittedName>
</protein>
<dbReference type="EMBL" id="CAFABA010000026">
    <property type="protein sequence ID" value="CAB4823968.1"/>
    <property type="molecule type" value="Genomic_DNA"/>
</dbReference>